<accession>A0A061J780</accession>
<reference evidence="3 4" key="1">
    <citation type="submission" date="2013-07" db="EMBL/GenBank/DDBJ databases">
        <authorList>
            <person name="Stoco P.H."/>
            <person name="Wagner G."/>
            <person name="Gerber A."/>
            <person name="Zaha A."/>
            <person name="Thompson C."/>
            <person name="Bartholomeu D.C."/>
            <person name="Luckemeyer D.D."/>
            <person name="Bahia D."/>
            <person name="Loreto E."/>
            <person name="Prestes E.B."/>
            <person name="Lima F.M."/>
            <person name="Rodrigues-Luiz G."/>
            <person name="Vallejo G.A."/>
            <person name="Filho J.F."/>
            <person name="Monteiro K.M."/>
            <person name="Tyler K.M."/>
            <person name="de Almeida L.G."/>
            <person name="Ortiz M.F."/>
            <person name="Siervo M.A."/>
            <person name="de Moraes M.H."/>
            <person name="Cunha O.L."/>
            <person name="Mendonca-Neto R."/>
            <person name="Silva R."/>
            <person name="Teixeira S.M."/>
            <person name="Murta S.M."/>
            <person name="Sincero T.C."/>
            <person name="Mendes T.A."/>
            <person name="Urmenyi T.P."/>
            <person name="Silva V.G."/>
            <person name="da Rocha W.D."/>
            <person name="Andersson B."/>
            <person name="Romanha A.J."/>
            <person name="Steindel M."/>
            <person name="de Vasconcelos A.T."/>
            <person name="Grisard E.C."/>
        </authorList>
    </citation>
    <scope>NUCLEOTIDE SEQUENCE [LARGE SCALE GENOMIC DNA]</scope>
    <source>
        <strain evidence="3 4">SC58</strain>
    </source>
</reference>
<keyword evidence="2" id="KW-0812">Transmembrane</keyword>
<sequence>MILLGGSPCCCCFFFPFSSCDVVGSGRDLLPAMRKMCCGLLRILLGGVVLYFLSCTEVFSLRPTEYAGTLLGRVYVSFSLHEENLLARLVDCFPRVVLSPVNITYYCEVSGAVDFSGLRLYASYYTPEGTLRGGWPATLEAASNLILFVPNTSAPSGMMVLVITKCFVAGDAHFQPVTTNASIYFWNSKTTQARFAAPFPYYGLQFAWETNMPPEGAVAGTLLVRAGVECHLVAADCGTDVGCYNVTDSHRLPLPGNYSLCVTADGWRGHYLPWGQSFLEVKSLVTIPLYIVNGTRVTLKVYDAALGNPLSHVHQVFLAPCAYGACQKSEVVSLENVMHVDSCRRAHLSDRIHYAEDRPLFLHHGKYVVCVELSSCSSASAGVAACGVTLSALPVTALVNAFALTFLNVSCDALVVGLTGGDLAVRSMPYYLCLLPSTASCDSELSAAYACARSATPNAPFIRIKKSSRELPNALTLCLVAANVTFWGRRYVWTQTLASVTLKDDACSSDGQHGFTALIVVSVLGGAASILLAVAIIVVCLPRRLRARRCASGEELATAPSLLLPVAARPELNPFVAAGQKQTNITSTHACHDQEGSGLCVPSPVASALPAEEDGNRRPPLTCLRLSEGNASMTFSLHRRALSETAKPHALLCASREESTRYPDAHRDNSAFEAVDKTTLDAEECASVASNDAPQVLGAAAFHACLKPRRGEVELAGCRTPSATVELRGVPQHASVTDAAANDGHSLSALDASALFSMSPSTVALVTLSSQEPLDDIPPPSPPSAGAGTQEGMSEAPVFPIFFTAVHYTLGADAPCGECQRPLPAVGEKTPFPRGGCALVGNAENQTSAGRELSGPNALPAVCAVTEDPKQLLARGVLSGKEVGPLTAQTVGADAINDVAGDTSCEPIRVVSAPPFEGDVSTTSFSTETVSLSMGERLPGALCIDLTEQLLDTTSFESCEKPPTLDRVTSLGESECDTVDTLSSVS</sequence>
<organism evidence="3 4">
    <name type="scientific">Trypanosoma rangeli SC58</name>
    <dbReference type="NCBI Taxonomy" id="429131"/>
    <lineage>
        <taxon>Eukaryota</taxon>
        <taxon>Discoba</taxon>
        <taxon>Euglenozoa</taxon>
        <taxon>Kinetoplastea</taxon>
        <taxon>Metakinetoplastina</taxon>
        <taxon>Trypanosomatida</taxon>
        <taxon>Trypanosomatidae</taxon>
        <taxon>Trypanosoma</taxon>
        <taxon>Herpetosoma</taxon>
    </lineage>
</organism>
<proteinExistence type="predicted"/>
<gene>
    <name evidence="3" type="ORF">TRSC58_03154</name>
</gene>
<keyword evidence="2" id="KW-1133">Transmembrane helix</keyword>
<keyword evidence="4" id="KW-1185">Reference proteome</keyword>
<keyword evidence="2" id="KW-0472">Membrane</keyword>
<evidence type="ECO:0000313" key="4">
    <source>
        <dbReference type="Proteomes" id="UP000031737"/>
    </source>
</evidence>
<protein>
    <submittedName>
        <fullName evidence="3">Uncharacterized protein</fullName>
    </submittedName>
</protein>
<dbReference type="VEuPathDB" id="TriTrypDB:TRSC58_03154"/>
<dbReference type="EMBL" id="AUPL01003154">
    <property type="protein sequence ID" value="ESL09132.1"/>
    <property type="molecule type" value="Genomic_DNA"/>
</dbReference>
<feature type="region of interest" description="Disordered" evidence="1">
    <location>
        <begin position="772"/>
        <end position="791"/>
    </location>
</feature>
<comment type="caution">
    <text evidence="3">The sequence shown here is derived from an EMBL/GenBank/DDBJ whole genome shotgun (WGS) entry which is preliminary data.</text>
</comment>
<name>A0A061J780_TRYRA</name>
<evidence type="ECO:0000256" key="2">
    <source>
        <dbReference type="SAM" id="Phobius"/>
    </source>
</evidence>
<dbReference type="AlphaFoldDB" id="A0A061J780"/>
<dbReference type="OrthoDB" id="244896at2759"/>
<evidence type="ECO:0000313" key="3">
    <source>
        <dbReference type="EMBL" id="ESL09132.1"/>
    </source>
</evidence>
<dbReference type="Proteomes" id="UP000031737">
    <property type="component" value="Unassembled WGS sequence"/>
</dbReference>
<evidence type="ECO:0000256" key="1">
    <source>
        <dbReference type="SAM" id="MobiDB-lite"/>
    </source>
</evidence>
<feature type="transmembrane region" description="Helical" evidence="2">
    <location>
        <begin position="515"/>
        <end position="541"/>
    </location>
</feature>